<feature type="non-terminal residue" evidence="11">
    <location>
        <position position="1"/>
    </location>
</feature>
<dbReference type="InterPro" id="IPR002401">
    <property type="entry name" value="Cyt_P450_E_grp-I"/>
</dbReference>
<evidence type="ECO:0000256" key="1">
    <source>
        <dbReference type="ARBA" id="ARBA00001971"/>
    </source>
</evidence>
<dbReference type="PRINTS" id="PR00385">
    <property type="entry name" value="P450"/>
</dbReference>
<evidence type="ECO:0000256" key="7">
    <source>
        <dbReference type="ARBA" id="ARBA00023033"/>
    </source>
</evidence>
<dbReference type="SUPFAM" id="SSF48264">
    <property type="entry name" value="Cytochrome P450"/>
    <property type="match status" value="1"/>
</dbReference>
<keyword evidence="5 9" id="KW-0560">Oxidoreductase</keyword>
<evidence type="ECO:0000256" key="3">
    <source>
        <dbReference type="ARBA" id="ARBA00022617"/>
    </source>
</evidence>
<dbReference type="InterPro" id="IPR017972">
    <property type="entry name" value="Cyt_P450_CS"/>
</dbReference>
<dbReference type="GO" id="GO:0004497">
    <property type="term" value="F:monooxygenase activity"/>
    <property type="evidence" value="ECO:0007669"/>
    <property type="project" value="UniProtKB-KW"/>
</dbReference>
<dbReference type="PANTHER" id="PTHR24292">
    <property type="entry name" value="CYTOCHROME P450"/>
    <property type="match status" value="1"/>
</dbReference>
<comment type="similarity">
    <text evidence="2 9">Belongs to the cytochrome P450 family.</text>
</comment>
<feature type="transmembrane region" description="Helical" evidence="10">
    <location>
        <begin position="20"/>
        <end position="38"/>
    </location>
</feature>
<sequence length="503" mass="57362">LRMIATTRMAVGSTIGPAELLLYLIIAGLLYIIGKRFYTHQKRMNVPGPPSTPFLGNLLDISRMMTKNGNLLYRVHEEWKRLYGKTYGFFVGPRLFVIFEKLEDVHEILVKQFSNFTDRQPMDFIHDSLKKALVNQRGNRWRHQRSRISPAFTTRKLRSMTAPVSAKTAILAESLESYAGCDEDFDILRAYQCLTLDVIAQVAFDLPSSCQSDPNDIFLAHASRFFQEMPNPEKCVPMAFSLLFPELAPFCEFFHRKTSDSGRSEAWLIHRLRAAIERRIEHPEPDRIDLISLLLPQNTADIDQQTVDTVVANCFAFLLAGYETTSTSLSFATWLLAKNPETQERLAAELKDVDLESYDAIMKLPYLNGVFQESLRLFPPITFFVNRTCVSPTTVGGTELEKGTVVCVPVWNIHRDPAIWPEPEEFRPERFDSPHHPMAWLPFGGGPRNCVGARFAEMEFKMTIARVFAQYRLSLASDSKELNVLNPSVMLAPERVCVTVERR</sequence>
<evidence type="ECO:0000256" key="2">
    <source>
        <dbReference type="ARBA" id="ARBA00010617"/>
    </source>
</evidence>
<dbReference type="AlphaFoldDB" id="A0AAV5SF39"/>
<keyword evidence="12" id="KW-1185">Reference proteome</keyword>
<evidence type="ECO:0000256" key="6">
    <source>
        <dbReference type="ARBA" id="ARBA00023004"/>
    </source>
</evidence>
<evidence type="ECO:0000313" key="11">
    <source>
        <dbReference type="EMBL" id="GMS78654.1"/>
    </source>
</evidence>
<keyword evidence="6 8" id="KW-0408">Iron</keyword>
<dbReference type="Pfam" id="PF00067">
    <property type="entry name" value="p450"/>
    <property type="match status" value="1"/>
</dbReference>
<evidence type="ECO:0000313" key="12">
    <source>
        <dbReference type="Proteomes" id="UP001432027"/>
    </source>
</evidence>
<feature type="binding site" description="axial binding residue" evidence="8">
    <location>
        <position position="450"/>
    </location>
    <ligand>
        <name>heme</name>
        <dbReference type="ChEBI" id="CHEBI:30413"/>
    </ligand>
    <ligandPart>
        <name>Fe</name>
        <dbReference type="ChEBI" id="CHEBI:18248"/>
    </ligandPart>
</feature>
<evidence type="ECO:0000256" key="9">
    <source>
        <dbReference type="RuleBase" id="RU000461"/>
    </source>
</evidence>
<keyword evidence="10" id="KW-0472">Membrane</keyword>
<gene>
    <name evidence="11" type="ORF">PENTCL1PPCAC_829</name>
</gene>
<organism evidence="11 12">
    <name type="scientific">Pristionchus entomophagus</name>
    <dbReference type="NCBI Taxonomy" id="358040"/>
    <lineage>
        <taxon>Eukaryota</taxon>
        <taxon>Metazoa</taxon>
        <taxon>Ecdysozoa</taxon>
        <taxon>Nematoda</taxon>
        <taxon>Chromadorea</taxon>
        <taxon>Rhabditida</taxon>
        <taxon>Rhabditina</taxon>
        <taxon>Diplogasteromorpha</taxon>
        <taxon>Diplogasteroidea</taxon>
        <taxon>Neodiplogasteridae</taxon>
        <taxon>Pristionchus</taxon>
    </lineage>
</organism>
<dbReference type="InterPro" id="IPR036396">
    <property type="entry name" value="Cyt_P450_sf"/>
</dbReference>
<dbReference type="PRINTS" id="PR00463">
    <property type="entry name" value="EP450I"/>
</dbReference>
<dbReference type="Proteomes" id="UP001432027">
    <property type="component" value="Unassembled WGS sequence"/>
</dbReference>
<evidence type="ECO:0008006" key="13">
    <source>
        <dbReference type="Google" id="ProtNLM"/>
    </source>
</evidence>
<dbReference type="InterPro" id="IPR001128">
    <property type="entry name" value="Cyt_P450"/>
</dbReference>
<dbReference type="EMBL" id="BTSX01000001">
    <property type="protein sequence ID" value="GMS78654.1"/>
    <property type="molecule type" value="Genomic_DNA"/>
</dbReference>
<dbReference type="GO" id="GO:0020037">
    <property type="term" value="F:heme binding"/>
    <property type="evidence" value="ECO:0007669"/>
    <property type="project" value="InterPro"/>
</dbReference>
<reference evidence="11" key="1">
    <citation type="submission" date="2023-10" db="EMBL/GenBank/DDBJ databases">
        <title>Genome assembly of Pristionchus species.</title>
        <authorList>
            <person name="Yoshida K."/>
            <person name="Sommer R.J."/>
        </authorList>
    </citation>
    <scope>NUCLEOTIDE SEQUENCE</scope>
    <source>
        <strain evidence="11">RS0144</strain>
    </source>
</reference>
<keyword evidence="3 8" id="KW-0349">Heme</keyword>
<dbReference type="Gene3D" id="1.10.630.10">
    <property type="entry name" value="Cytochrome P450"/>
    <property type="match status" value="1"/>
</dbReference>
<accession>A0AAV5SF39</accession>
<keyword evidence="10" id="KW-1133">Transmembrane helix</keyword>
<dbReference type="GO" id="GO:0005506">
    <property type="term" value="F:iron ion binding"/>
    <property type="evidence" value="ECO:0007669"/>
    <property type="project" value="InterPro"/>
</dbReference>
<dbReference type="PANTHER" id="PTHR24292:SF102">
    <property type="entry name" value="CYTOCHROME P450 FAMILY-RELATED"/>
    <property type="match status" value="1"/>
</dbReference>
<keyword evidence="7 9" id="KW-0503">Monooxygenase</keyword>
<dbReference type="PROSITE" id="PS00086">
    <property type="entry name" value="CYTOCHROME_P450"/>
    <property type="match status" value="1"/>
</dbReference>
<name>A0AAV5SF39_9BILA</name>
<keyword evidence="4 8" id="KW-0479">Metal-binding</keyword>
<comment type="caution">
    <text evidence="11">The sequence shown here is derived from an EMBL/GenBank/DDBJ whole genome shotgun (WGS) entry which is preliminary data.</text>
</comment>
<comment type="cofactor">
    <cofactor evidence="1 8">
        <name>heme</name>
        <dbReference type="ChEBI" id="CHEBI:30413"/>
    </cofactor>
</comment>
<evidence type="ECO:0000256" key="8">
    <source>
        <dbReference type="PIRSR" id="PIRSR602401-1"/>
    </source>
</evidence>
<evidence type="ECO:0000256" key="5">
    <source>
        <dbReference type="ARBA" id="ARBA00023002"/>
    </source>
</evidence>
<dbReference type="InterPro" id="IPR050476">
    <property type="entry name" value="Insect_CytP450_Detox"/>
</dbReference>
<evidence type="ECO:0000256" key="10">
    <source>
        <dbReference type="SAM" id="Phobius"/>
    </source>
</evidence>
<dbReference type="CDD" id="cd11055">
    <property type="entry name" value="CYP3A-like"/>
    <property type="match status" value="1"/>
</dbReference>
<keyword evidence="10" id="KW-0812">Transmembrane</keyword>
<protein>
    <recommendedName>
        <fullName evidence="13">Cytochrome P450</fullName>
    </recommendedName>
</protein>
<dbReference type="GO" id="GO:0016705">
    <property type="term" value="F:oxidoreductase activity, acting on paired donors, with incorporation or reduction of molecular oxygen"/>
    <property type="evidence" value="ECO:0007669"/>
    <property type="project" value="InterPro"/>
</dbReference>
<evidence type="ECO:0000256" key="4">
    <source>
        <dbReference type="ARBA" id="ARBA00022723"/>
    </source>
</evidence>
<proteinExistence type="inferred from homology"/>
<dbReference type="FunFam" id="1.10.630.10:FF:000182">
    <property type="entry name" value="Cytochrome P450 3A4"/>
    <property type="match status" value="1"/>
</dbReference>